<protein>
    <recommendedName>
        <fullName evidence="1">Terpene synthase</fullName>
        <ecNumber evidence="1">4.2.3.-</ecNumber>
    </recommendedName>
</protein>
<dbReference type="SFLD" id="SFLDS00005">
    <property type="entry name" value="Isoprenoid_Synthase_Type_I"/>
    <property type="match status" value="1"/>
</dbReference>
<dbReference type="InterPro" id="IPR034686">
    <property type="entry name" value="Terpene_cyclase-like_2"/>
</dbReference>
<name>A0A5D8ZF39_9FLAO</name>
<comment type="caution">
    <text evidence="2">The sequence shown here is derived from an EMBL/GenBank/DDBJ whole genome shotgun (WGS) entry which is preliminary data.</text>
</comment>
<comment type="cofactor">
    <cofactor evidence="1">
        <name>Mg(2+)</name>
        <dbReference type="ChEBI" id="CHEBI:18420"/>
    </cofactor>
</comment>
<dbReference type="EMBL" id="VTRU01000005">
    <property type="protein sequence ID" value="TZF93509.1"/>
    <property type="molecule type" value="Genomic_DNA"/>
</dbReference>
<accession>A0A5D8ZF39</accession>
<dbReference type="InterPro" id="IPR008949">
    <property type="entry name" value="Isoprenoid_synthase_dom_sf"/>
</dbReference>
<dbReference type="RefSeq" id="WP_149388610.1">
    <property type="nucleotide sequence ID" value="NZ_VTRU01000005.1"/>
</dbReference>
<keyword evidence="1" id="KW-0456">Lyase</keyword>
<evidence type="ECO:0000313" key="3">
    <source>
        <dbReference type="Proteomes" id="UP000323884"/>
    </source>
</evidence>
<dbReference type="Proteomes" id="UP000323884">
    <property type="component" value="Unassembled WGS sequence"/>
</dbReference>
<reference evidence="2 3" key="1">
    <citation type="submission" date="2019-08" db="EMBL/GenBank/DDBJ databases">
        <title>Draft genome sequence of Chryseobacterium sp. Gsoil 183.</title>
        <authorList>
            <person name="Im W.-T."/>
        </authorList>
    </citation>
    <scope>NUCLEOTIDE SEQUENCE [LARGE SCALE GENOMIC DNA]</scope>
    <source>
        <strain evidence="2 3">Gsoil 183</strain>
    </source>
</reference>
<evidence type="ECO:0000313" key="2">
    <source>
        <dbReference type="EMBL" id="TZF93509.1"/>
    </source>
</evidence>
<organism evidence="2 3">
    <name type="scientific">Chryseobacterium panacisoli</name>
    <dbReference type="NCBI Taxonomy" id="1807141"/>
    <lineage>
        <taxon>Bacteria</taxon>
        <taxon>Pseudomonadati</taxon>
        <taxon>Bacteroidota</taxon>
        <taxon>Flavobacteriia</taxon>
        <taxon>Flavobacteriales</taxon>
        <taxon>Weeksellaceae</taxon>
        <taxon>Chryseobacterium group</taxon>
        <taxon>Chryseobacterium</taxon>
    </lineage>
</organism>
<dbReference type="OrthoDB" id="1223397at2"/>
<dbReference type="EC" id="4.2.3.-" evidence="1"/>
<keyword evidence="3" id="KW-1185">Reference proteome</keyword>
<dbReference type="SUPFAM" id="SSF48576">
    <property type="entry name" value="Terpenoid synthases"/>
    <property type="match status" value="1"/>
</dbReference>
<keyword evidence="1" id="KW-0460">Magnesium</keyword>
<comment type="similarity">
    <text evidence="1">Belongs to the terpene synthase family.</text>
</comment>
<evidence type="ECO:0000256" key="1">
    <source>
        <dbReference type="RuleBase" id="RU366034"/>
    </source>
</evidence>
<dbReference type="PANTHER" id="PTHR35201">
    <property type="entry name" value="TERPENE SYNTHASE"/>
    <property type="match status" value="1"/>
</dbReference>
<keyword evidence="1" id="KW-0479">Metal-binding</keyword>
<dbReference type="PANTHER" id="PTHR35201:SF4">
    <property type="entry name" value="BETA-PINACENE SYNTHASE-RELATED"/>
    <property type="match status" value="1"/>
</dbReference>
<gene>
    <name evidence="2" type="ORF">FW781_17600</name>
</gene>
<dbReference type="GO" id="GO:0046872">
    <property type="term" value="F:metal ion binding"/>
    <property type="evidence" value="ECO:0007669"/>
    <property type="project" value="UniProtKB-KW"/>
</dbReference>
<dbReference type="Gene3D" id="1.10.600.10">
    <property type="entry name" value="Farnesyl Diphosphate Synthase"/>
    <property type="match status" value="1"/>
</dbReference>
<dbReference type="SFLD" id="SFLDG01020">
    <property type="entry name" value="Terpene_Cyclase_Like_2"/>
    <property type="match status" value="1"/>
</dbReference>
<sequence length="333" mass="39239">MESEVKHFEQPYALIFEYPWPDLVNPHFDQMKEDLESWLDTDFTFLSAKTRESYKRMGLHGATARMLAIAPTYEHASACNRFMIWITTFDDYCGLCTVEEVDNIHKRIIGILKGNQPLPDAHPHDKIMAQIRDEYLAVTSPEWLETFTFFMDRYIKYGMRAEAPYKTTGTFPPRNYYMIFREYSIAMYAYEPWAELGLGFVLPKEISAHPVIQRIQALTSRIMSWQNDVYSLKKEIARKGEVINLVLIIQHEENISLEEATQKVVSIHNEDVAEFVALHENLPDFGDWNDRVYQYVLYQGMMIQGLNTWYIKDTLRYHSSDQYAEKEYTRLNK</sequence>
<proteinExistence type="inferred from homology"/>
<dbReference type="AlphaFoldDB" id="A0A5D8ZF39"/>
<dbReference type="Pfam" id="PF19086">
    <property type="entry name" value="Terpene_syn_C_2"/>
    <property type="match status" value="1"/>
</dbReference>
<dbReference type="GO" id="GO:0010333">
    <property type="term" value="F:terpene synthase activity"/>
    <property type="evidence" value="ECO:0007669"/>
    <property type="project" value="InterPro"/>
</dbReference>